<feature type="region of interest" description="Disordered" evidence="1">
    <location>
        <begin position="161"/>
        <end position="184"/>
    </location>
</feature>
<feature type="compositionally biased region" description="Low complexity" evidence="1">
    <location>
        <begin position="13"/>
        <end position="25"/>
    </location>
</feature>
<dbReference type="AlphaFoldDB" id="A0A699L2V0"/>
<evidence type="ECO:0000256" key="1">
    <source>
        <dbReference type="SAM" id="MobiDB-lite"/>
    </source>
</evidence>
<evidence type="ECO:0000313" key="2">
    <source>
        <dbReference type="EMBL" id="GFB18320.1"/>
    </source>
</evidence>
<feature type="non-terminal residue" evidence="2">
    <location>
        <position position="1"/>
    </location>
</feature>
<feature type="compositionally biased region" description="Acidic residues" evidence="1">
    <location>
        <begin position="31"/>
        <end position="45"/>
    </location>
</feature>
<comment type="caution">
    <text evidence="2">The sequence shown here is derived from an EMBL/GenBank/DDBJ whole genome shotgun (WGS) entry which is preliminary data.</text>
</comment>
<accession>A0A699L2V0</accession>
<reference evidence="2" key="1">
    <citation type="journal article" date="2019" name="Sci. Rep.">
        <title>Draft genome of Tanacetum cinerariifolium, the natural source of mosquito coil.</title>
        <authorList>
            <person name="Yamashiro T."/>
            <person name="Shiraishi A."/>
            <person name="Satake H."/>
            <person name="Nakayama K."/>
        </authorList>
    </citation>
    <scope>NUCLEOTIDE SEQUENCE</scope>
</reference>
<organism evidence="2">
    <name type="scientific">Tanacetum cinerariifolium</name>
    <name type="common">Dalmatian daisy</name>
    <name type="synonym">Chrysanthemum cinerariifolium</name>
    <dbReference type="NCBI Taxonomy" id="118510"/>
    <lineage>
        <taxon>Eukaryota</taxon>
        <taxon>Viridiplantae</taxon>
        <taxon>Streptophyta</taxon>
        <taxon>Embryophyta</taxon>
        <taxon>Tracheophyta</taxon>
        <taxon>Spermatophyta</taxon>
        <taxon>Magnoliopsida</taxon>
        <taxon>eudicotyledons</taxon>
        <taxon>Gunneridae</taxon>
        <taxon>Pentapetalae</taxon>
        <taxon>asterids</taxon>
        <taxon>campanulids</taxon>
        <taxon>Asterales</taxon>
        <taxon>Asteraceae</taxon>
        <taxon>Asteroideae</taxon>
        <taxon>Anthemideae</taxon>
        <taxon>Anthemidinae</taxon>
        <taxon>Tanacetum</taxon>
    </lineage>
</organism>
<proteinExistence type="predicted"/>
<sequence>FDEELDAPIKDQPLPTDALPTALLPGYIDDSNPEEDEEDLEEDPIDYPANRGDNNENESSNDDDDDDDFEKDEENDEKEEHLSPIDPSVEKDTEAFETNESASTPPTSPHHIILFFWRPNPEMMTTINQGMSVEEIERVVAQRVANAIEAISIYETKTNLARKSMSQTKRQKEKVEENASNKRN</sequence>
<feature type="compositionally biased region" description="Basic and acidic residues" evidence="1">
    <location>
        <begin position="173"/>
        <end position="184"/>
    </location>
</feature>
<feature type="compositionally biased region" description="Acidic residues" evidence="1">
    <location>
        <begin position="55"/>
        <end position="77"/>
    </location>
</feature>
<gene>
    <name evidence="2" type="ORF">Tci_690291</name>
</gene>
<feature type="region of interest" description="Disordered" evidence="1">
    <location>
        <begin position="1"/>
        <end position="110"/>
    </location>
</feature>
<feature type="compositionally biased region" description="Basic and acidic residues" evidence="1">
    <location>
        <begin position="78"/>
        <end position="94"/>
    </location>
</feature>
<dbReference type="EMBL" id="BKCJ010570108">
    <property type="protein sequence ID" value="GFB18320.1"/>
    <property type="molecule type" value="Genomic_DNA"/>
</dbReference>
<feature type="compositionally biased region" description="Polar residues" evidence="1">
    <location>
        <begin position="96"/>
        <end position="105"/>
    </location>
</feature>
<name>A0A699L2V0_TANCI</name>
<protein>
    <submittedName>
        <fullName evidence="2">Uncharacterized protein</fullName>
    </submittedName>
</protein>